<evidence type="ECO:0000313" key="10">
    <source>
        <dbReference type="Proteomes" id="UP000753961"/>
    </source>
</evidence>
<dbReference type="InterPro" id="IPR036942">
    <property type="entry name" value="Beta-barrel_TonB_sf"/>
</dbReference>
<keyword evidence="10" id="KW-1185">Reference proteome</keyword>
<evidence type="ECO:0000256" key="2">
    <source>
        <dbReference type="ARBA" id="ARBA00022448"/>
    </source>
</evidence>
<evidence type="ECO:0000259" key="8">
    <source>
        <dbReference type="Pfam" id="PF07715"/>
    </source>
</evidence>
<keyword evidence="3 7" id="KW-1134">Transmembrane beta strand</keyword>
<keyword evidence="4 7" id="KW-0812">Transmembrane</keyword>
<name>A0A953HK47_9BACT</name>
<keyword evidence="5 7" id="KW-0472">Membrane</keyword>
<evidence type="ECO:0000256" key="6">
    <source>
        <dbReference type="ARBA" id="ARBA00023237"/>
    </source>
</evidence>
<dbReference type="InterPro" id="IPR012910">
    <property type="entry name" value="Plug_dom"/>
</dbReference>
<dbReference type="EMBL" id="JAHVHU010000004">
    <property type="protein sequence ID" value="MBY5957172.1"/>
    <property type="molecule type" value="Genomic_DNA"/>
</dbReference>
<reference evidence="9" key="1">
    <citation type="submission" date="2021-06" db="EMBL/GenBank/DDBJ databases">
        <title>44 bacteria genomes isolated from Dapeng, Shenzhen.</title>
        <authorList>
            <person name="Zheng W."/>
            <person name="Yu S."/>
            <person name="Huang Y."/>
        </authorList>
    </citation>
    <scope>NUCLEOTIDE SEQUENCE</scope>
    <source>
        <strain evidence="9">DP5N28-2</strain>
    </source>
</reference>
<comment type="caution">
    <text evidence="9">The sequence shown here is derived from an EMBL/GenBank/DDBJ whole genome shotgun (WGS) entry which is preliminary data.</text>
</comment>
<dbReference type="Pfam" id="PF13715">
    <property type="entry name" value="CarbopepD_reg_2"/>
    <property type="match status" value="1"/>
</dbReference>
<accession>A0A953HK47</accession>
<dbReference type="PROSITE" id="PS52016">
    <property type="entry name" value="TONB_DEPENDENT_REC_3"/>
    <property type="match status" value="1"/>
</dbReference>
<dbReference type="RefSeq" id="WP_222578695.1">
    <property type="nucleotide sequence ID" value="NZ_JAHVHU010000004.1"/>
</dbReference>
<comment type="similarity">
    <text evidence="7">Belongs to the TonB-dependent receptor family.</text>
</comment>
<evidence type="ECO:0000256" key="4">
    <source>
        <dbReference type="ARBA" id="ARBA00022692"/>
    </source>
</evidence>
<comment type="subcellular location">
    <subcellularLocation>
        <location evidence="1 7">Cell outer membrane</location>
        <topology evidence="1 7">Multi-pass membrane protein</topology>
    </subcellularLocation>
</comment>
<dbReference type="InterPro" id="IPR008969">
    <property type="entry name" value="CarboxyPept-like_regulatory"/>
</dbReference>
<dbReference type="InterPro" id="IPR037066">
    <property type="entry name" value="Plug_dom_sf"/>
</dbReference>
<organism evidence="9 10">
    <name type="scientific">Membranihabitans marinus</name>
    <dbReference type="NCBI Taxonomy" id="1227546"/>
    <lineage>
        <taxon>Bacteria</taxon>
        <taxon>Pseudomonadati</taxon>
        <taxon>Bacteroidota</taxon>
        <taxon>Saprospiria</taxon>
        <taxon>Saprospirales</taxon>
        <taxon>Saprospiraceae</taxon>
        <taxon>Membranihabitans</taxon>
    </lineage>
</organism>
<dbReference type="AlphaFoldDB" id="A0A953HK47"/>
<keyword evidence="2 7" id="KW-0813">Transport</keyword>
<evidence type="ECO:0000256" key="7">
    <source>
        <dbReference type="PROSITE-ProRule" id="PRU01360"/>
    </source>
</evidence>
<dbReference type="Gene3D" id="2.40.170.20">
    <property type="entry name" value="TonB-dependent receptor, beta-barrel domain"/>
    <property type="match status" value="1"/>
</dbReference>
<evidence type="ECO:0000256" key="1">
    <source>
        <dbReference type="ARBA" id="ARBA00004571"/>
    </source>
</evidence>
<proteinExistence type="inferred from homology"/>
<dbReference type="Gene3D" id="2.170.130.10">
    <property type="entry name" value="TonB-dependent receptor, plug domain"/>
    <property type="match status" value="1"/>
</dbReference>
<sequence length="1074" mass="119857">MKITWTHTSNISKTRSMIHQSHLLVLLLICIASSAISQNRVSGIVSDKDGEALISVNVQVKGTNNGTATDFDGKYSLENVAENATLVFSYIGYQTQEIPVNGKTNVDATLLADAQLLDEVVVVGYGTSRKKDLTGSIVNVRAEELEKFQPSNMQELLRSSVPGLKVGYSTNAKNTPDFEIRGDNTIKANSSTERAANRPLIVLDGVIFNGDIAEINVQDIESIDVLKDASAASIYGSRASNGVIMVTTKKGTTTKPTINASAKLGFVTGAKRIQTFKAGDEVMTWLTDMNESINSLSQDPWSKYDDYNKLDPQYQDEWLQANGIPGESDPTVITSAWLDAFGFEQNEKENYLKGRSFDWQDFMFHTGLRQDYDLSVSGRNDNISYYWSLGYGNSESVQVGESFSTVTSRLNLDVRATNFLNIGLNANFAYQDEGNEPIDNGGYRTSSPYDAPWKNIVYNENIPTIGDLPNRYPREYLKTAGAGSNRGNPFLDAAFLTRKYDRYKIFPTMYAKLSLPFGIKLTSNLTTRIDFRDRLYYEDSANPNWSHGGYARRQGDKTFEWQSDNILNWNKEFGNHRLDFTGLVNAEKNQIWETYASASQFSPTEALGYRALILGVNPSLDNPDETIADEVITRNALMGRVNYGFNNKYNVSVSVRRDGYSRFGSLQKYATFPSLSAAWTLSSEEFMAGAPEWISFLKLRASWGVNGNSSGLGSYAAFATLSDNKYLNFDNGYFVAPYLYINRIANPNLAWEKNKALNFGLDYGLVDGRIRGAVDVYSSTTTDMLLDKKLPIVTGFESITTNVGSLKNIGVDFSVNTINIEKPGFVWSSNFNMSYNNNKIISLTGEKVETTDENGNTVFEEPDDIDNGWFIGQNKDVIWDYELDGVYKLGEESEAAQYGLYPGDFRMVDQNNDGVLNSADKVFQGLTKNPWYLTLTNSLQFKGFDVGVILLAKMGYYGGTGEPFNNSQSYIKNHNWYNLPYWTPNNQIDNAARINSIRLGNATYFQSKSYLRIQNISIGYQVPVNLLNNMKLGSSVRLAFTVENAGILTSWIEGDPESTREMPRVFSFSVNTSL</sequence>
<feature type="domain" description="TonB-dependent receptor plug" evidence="8">
    <location>
        <begin position="130"/>
        <end position="243"/>
    </location>
</feature>
<protein>
    <submittedName>
        <fullName evidence="9">SusC/RagA family TonB-linked outer membrane protein</fullName>
    </submittedName>
</protein>
<keyword evidence="6 7" id="KW-0998">Cell outer membrane</keyword>
<gene>
    <name evidence="9" type="ORF">KUV50_03430</name>
</gene>
<dbReference type="Pfam" id="PF07715">
    <property type="entry name" value="Plug"/>
    <property type="match status" value="1"/>
</dbReference>
<dbReference type="SUPFAM" id="SSF49464">
    <property type="entry name" value="Carboxypeptidase regulatory domain-like"/>
    <property type="match status" value="1"/>
</dbReference>
<dbReference type="GO" id="GO:0009279">
    <property type="term" value="C:cell outer membrane"/>
    <property type="evidence" value="ECO:0007669"/>
    <property type="project" value="UniProtKB-SubCell"/>
</dbReference>
<dbReference type="SUPFAM" id="SSF56935">
    <property type="entry name" value="Porins"/>
    <property type="match status" value="1"/>
</dbReference>
<dbReference type="Gene3D" id="2.60.40.1120">
    <property type="entry name" value="Carboxypeptidase-like, regulatory domain"/>
    <property type="match status" value="1"/>
</dbReference>
<evidence type="ECO:0000313" key="9">
    <source>
        <dbReference type="EMBL" id="MBY5957172.1"/>
    </source>
</evidence>
<evidence type="ECO:0000256" key="3">
    <source>
        <dbReference type="ARBA" id="ARBA00022452"/>
    </source>
</evidence>
<dbReference type="InterPro" id="IPR023997">
    <property type="entry name" value="TonB-dep_OMP_SusC/RagA_CS"/>
</dbReference>
<dbReference type="Proteomes" id="UP000753961">
    <property type="component" value="Unassembled WGS sequence"/>
</dbReference>
<dbReference type="InterPro" id="IPR039426">
    <property type="entry name" value="TonB-dep_rcpt-like"/>
</dbReference>
<dbReference type="InterPro" id="IPR023996">
    <property type="entry name" value="TonB-dep_OMP_SusC/RagA"/>
</dbReference>
<evidence type="ECO:0000256" key="5">
    <source>
        <dbReference type="ARBA" id="ARBA00023136"/>
    </source>
</evidence>
<dbReference type="NCBIfam" id="TIGR04057">
    <property type="entry name" value="SusC_RagA_signa"/>
    <property type="match status" value="1"/>
</dbReference>
<dbReference type="NCBIfam" id="TIGR04056">
    <property type="entry name" value="OMP_RagA_SusC"/>
    <property type="match status" value="1"/>
</dbReference>
<dbReference type="FunFam" id="2.60.40.1120:FF:000003">
    <property type="entry name" value="Outer membrane protein Omp121"/>
    <property type="match status" value="1"/>
</dbReference>